<keyword evidence="2 5" id="KW-0560">Oxidoreductase</keyword>
<dbReference type="GO" id="GO:0045333">
    <property type="term" value="P:cellular respiration"/>
    <property type="evidence" value="ECO:0007669"/>
    <property type="project" value="UniProtKB-ARBA"/>
</dbReference>
<name>A0A1F5F702_9BACT</name>
<dbReference type="STRING" id="1817816.A2Y64_01020"/>
<dbReference type="Gene3D" id="3.40.50.970">
    <property type="match status" value="2"/>
</dbReference>
<evidence type="ECO:0000256" key="1">
    <source>
        <dbReference type="ARBA" id="ARBA00022723"/>
    </source>
</evidence>
<dbReference type="InterPro" id="IPR002880">
    <property type="entry name" value="Pyrv_Fd/Flavodoxin_OxRdtase_N"/>
</dbReference>
<protein>
    <recommendedName>
        <fullName evidence="5">Indolepyruvate oxidoreductase subunit IorA</fullName>
        <shortName evidence="5">IOR</shortName>
        <ecNumber evidence="5">1.2.7.8</ecNumber>
    </recommendedName>
    <alternativeName>
        <fullName evidence="5">Indolepyruvate ferredoxin oxidoreductase subunit alpha</fullName>
    </alternativeName>
</protein>
<dbReference type="CDD" id="cd07034">
    <property type="entry name" value="TPP_PYR_PFOR_IOR-alpha_like"/>
    <property type="match status" value="1"/>
</dbReference>
<keyword evidence="3 5" id="KW-0408">Iron</keyword>
<dbReference type="GO" id="GO:0046872">
    <property type="term" value="F:metal ion binding"/>
    <property type="evidence" value="ECO:0007669"/>
    <property type="project" value="UniProtKB-UniRule"/>
</dbReference>
<dbReference type="CDD" id="cd02008">
    <property type="entry name" value="TPP_IOR_alpha"/>
    <property type="match status" value="1"/>
</dbReference>
<dbReference type="InterPro" id="IPR017896">
    <property type="entry name" value="4Fe4S_Fe-S-bd"/>
</dbReference>
<dbReference type="GO" id="GO:0051539">
    <property type="term" value="F:4 iron, 4 sulfur cluster binding"/>
    <property type="evidence" value="ECO:0007669"/>
    <property type="project" value="UniProtKB-UniRule"/>
</dbReference>
<keyword evidence="5" id="KW-0813">Transport</keyword>
<comment type="cofactor">
    <cofactor evidence="5">
        <name>[4Fe-4S] cluster</name>
        <dbReference type="ChEBI" id="CHEBI:49883"/>
    </cofactor>
    <text evidence="5">Binds 2 [4Fe-4S] clusters. In this family the first cluster has a non-standard and varying [4Fe-4S] binding motif CX(2)CX(2)CX(4-5)CP.</text>
</comment>
<evidence type="ECO:0000256" key="3">
    <source>
        <dbReference type="ARBA" id="ARBA00023004"/>
    </source>
</evidence>
<dbReference type="PANTHER" id="PTHR48084">
    <property type="entry name" value="2-OXOGLUTARATE OXIDOREDUCTASE SUBUNIT KORB-RELATED"/>
    <property type="match status" value="1"/>
</dbReference>
<evidence type="ECO:0000256" key="5">
    <source>
        <dbReference type="PIRNR" id="PIRNR006439"/>
    </source>
</evidence>
<dbReference type="EMBL" id="MFAF01000074">
    <property type="protein sequence ID" value="OGD75389.1"/>
    <property type="molecule type" value="Genomic_DNA"/>
</dbReference>
<dbReference type="InterPro" id="IPR051457">
    <property type="entry name" value="2-oxoacid:Fd_oxidoreductase"/>
</dbReference>
<comment type="function">
    <text evidence="5">Catalyzes the ferredoxin-dependent oxidative decarboxylation of arylpyruvates.</text>
</comment>
<evidence type="ECO:0000313" key="8">
    <source>
        <dbReference type="Proteomes" id="UP000177187"/>
    </source>
</evidence>
<dbReference type="InterPro" id="IPR017900">
    <property type="entry name" value="4Fe4S_Fe_S_CS"/>
</dbReference>
<dbReference type="PROSITE" id="PS00198">
    <property type="entry name" value="4FE4S_FER_1"/>
    <property type="match status" value="1"/>
</dbReference>
<feature type="domain" description="4Fe-4S ferredoxin-type" evidence="6">
    <location>
        <begin position="529"/>
        <end position="558"/>
    </location>
</feature>
<dbReference type="PROSITE" id="PS51379">
    <property type="entry name" value="4FE4S_FER_2"/>
    <property type="match status" value="1"/>
</dbReference>
<proteinExistence type="predicted"/>
<accession>A0A1F5F702</accession>
<dbReference type="Pfam" id="PF00037">
    <property type="entry name" value="Fer4"/>
    <property type="match status" value="1"/>
</dbReference>
<dbReference type="SUPFAM" id="SSF54862">
    <property type="entry name" value="4Fe-4S ferredoxins"/>
    <property type="match status" value="1"/>
</dbReference>
<sequence>MATEFALGAALAGHSSVVFMKSVGLNVASDAVVQLPLYDLPGGMVVIVGDDPAAYSSQNEQDNRHFPRMAYLPMLEPSDAPEAKAMLKWAVSKAREHRTAVLIRVTTRVCHATMEVELGPVPEDLPGPEGVPRLTQVPIARDFLAMKRRALERLDAFEKYAEEGPWNRVVEATGEDIGFGIITGGAAYLGTRTALDLLGRGADIFKLGLSYPLPRKKLVEFCKTRGEVLVIEELDPVVETELKALAYEEGLATKITGLGKKLRAGDGTFDAHLGELDPGRLVEFLAKKLGREYPLEVLDLADKAPARLPQLCPGCGHRSAVYGTKMAVGLRGHPQADIGCHTMSYFPPYELGESLVCMGAGPSVAQGVGHVLPEGKVTSFLGDSTFFHAGIPGLINAVWNDHNVTVLLMDNEITAMTGHQPNPGSGRNRENPRPAMEPKAILSAIGVPYIEEVEAWDIKAVREAVRKGLEFDGPAVVILKHPCMLYTTRAWKREGKMPPPYRVNKDRCKLKKTCIKYFCCPAFYFEDDGGVQINPELCIGCGCCAQVCPVGAIEQDLAYTRAY</sequence>
<keyword evidence="4 5" id="KW-0411">Iron-sulfur</keyword>
<dbReference type="Proteomes" id="UP000177187">
    <property type="component" value="Unassembled WGS sequence"/>
</dbReference>
<evidence type="ECO:0000256" key="4">
    <source>
        <dbReference type="ARBA" id="ARBA00023014"/>
    </source>
</evidence>
<dbReference type="InterPro" id="IPR029061">
    <property type="entry name" value="THDP-binding"/>
</dbReference>
<dbReference type="PANTHER" id="PTHR48084:SF4">
    <property type="entry name" value="2-OXOGLUTARATE OXIDOREDUCTASE SUBUNIT KORB"/>
    <property type="match status" value="1"/>
</dbReference>
<dbReference type="InterPro" id="IPR011766">
    <property type="entry name" value="TPP_enzyme_TPP-bd"/>
</dbReference>
<dbReference type="SUPFAM" id="SSF52518">
    <property type="entry name" value="Thiamin diphosphate-binding fold (THDP-binding)"/>
    <property type="match status" value="2"/>
</dbReference>
<dbReference type="Gene3D" id="3.30.70.20">
    <property type="match status" value="1"/>
</dbReference>
<evidence type="ECO:0000259" key="6">
    <source>
        <dbReference type="PROSITE" id="PS51379"/>
    </source>
</evidence>
<reference evidence="7 8" key="1">
    <citation type="journal article" date="2016" name="Nat. Commun.">
        <title>Thousands of microbial genomes shed light on interconnected biogeochemical processes in an aquifer system.</title>
        <authorList>
            <person name="Anantharaman K."/>
            <person name="Brown C.T."/>
            <person name="Hug L.A."/>
            <person name="Sharon I."/>
            <person name="Castelle C.J."/>
            <person name="Probst A.J."/>
            <person name="Thomas B.C."/>
            <person name="Singh A."/>
            <person name="Wilkins M.J."/>
            <person name="Karaoz U."/>
            <person name="Brodie E.L."/>
            <person name="Williams K.H."/>
            <person name="Hubbard S.S."/>
            <person name="Banfield J.F."/>
        </authorList>
    </citation>
    <scope>NUCLEOTIDE SEQUENCE [LARGE SCALE GENOMIC DNA]</scope>
</reference>
<dbReference type="Pfam" id="PF02775">
    <property type="entry name" value="TPP_enzyme_C"/>
    <property type="match status" value="1"/>
</dbReference>
<dbReference type="GO" id="GO:0030976">
    <property type="term" value="F:thiamine pyrophosphate binding"/>
    <property type="evidence" value="ECO:0007669"/>
    <property type="project" value="InterPro"/>
</dbReference>
<dbReference type="EC" id="1.2.7.8" evidence="5"/>
<keyword evidence="5" id="KW-0004">4Fe-4S</keyword>
<keyword evidence="5" id="KW-0249">Electron transport</keyword>
<evidence type="ECO:0000256" key="2">
    <source>
        <dbReference type="ARBA" id="ARBA00023002"/>
    </source>
</evidence>
<evidence type="ECO:0000313" key="7">
    <source>
        <dbReference type="EMBL" id="OGD75389.1"/>
    </source>
</evidence>
<dbReference type="InterPro" id="IPR017721">
    <property type="entry name" value="IorA"/>
</dbReference>
<comment type="catalytic activity">
    <reaction evidence="5">
        <text>indole-3-pyruvate + 2 oxidized [2Fe-2S]-[ferredoxin] + CoA = (indol-3-yl)acetyl-CoA + 2 reduced [2Fe-2S]-[ferredoxin] + CO2 + H(+)</text>
        <dbReference type="Rhea" id="RHEA:12645"/>
        <dbReference type="Rhea" id="RHEA-COMP:10000"/>
        <dbReference type="Rhea" id="RHEA-COMP:10001"/>
        <dbReference type="ChEBI" id="CHEBI:15378"/>
        <dbReference type="ChEBI" id="CHEBI:16526"/>
        <dbReference type="ChEBI" id="CHEBI:17640"/>
        <dbReference type="ChEBI" id="CHEBI:33737"/>
        <dbReference type="ChEBI" id="CHEBI:33738"/>
        <dbReference type="ChEBI" id="CHEBI:57271"/>
        <dbReference type="ChEBI" id="CHEBI:57287"/>
        <dbReference type="EC" id="1.2.7.8"/>
    </reaction>
</comment>
<organism evidence="7 8">
    <name type="scientific">Candidatus Coatesbacteria bacterium RBG_13_66_14</name>
    <dbReference type="NCBI Taxonomy" id="1817816"/>
    <lineage>
        <taxon>Bacteria</taxon>
        <taxon>Candidatus Coatesiibacteriota</taxon>
    </lineage>
</organism>
<dbReference type="PIRSF" id="PIRSF006439">
    <property type="entry name" value="Indolepyruvate_ferr_oxidored"/>
    <property type="match status" value="1"/>
</dbReference>
<keyword evidence="1 5" id="KW-0479">Metal-binding</keyword>
<comment type="caution">
    <text evidence="7">The sequence shown here is derived from an EMBL/GenBank/DDBJ whole genome shotgun (WGS) entry which is preliminary data.</text>
</comment>
<gene>
    <name evidence="7" type="ORF">A2Y64_01020</name>
</gene>
<dbReference type="AlphaFoldDB" id="A0A1F5F702"/>
<dbReference type="GO" id="GO:0043805">
    <property type="term" value="F:indolepyruvate ferredoxin oxidoreductase activity"/>
    <property type="evidence" value="ECO:0007669"/>
    <property type="project" value="UniProtKB-UniRule"/>
</dbReference>